<dbReference type="EMBL" id="KN833014">
    <property type="protein sequence ID" value="KIM78667.1"/>
    <property type="molecule type" value="Genomic_DNA"/>
</dbReference>
<accession>A0A0C3BN05</accession>
<sequence length="291" mass="32216">MASHNYSPLSNLDDQSVEIDSELNSLLPSADFQATRSSPSHKVISVTPSIFYLGFGAVVSIVINLILLYIHVSSSSSPLYSTTSQVSLRDLKYSSQYIGLDRVTQSANNSTYRRPLHRINYPDVLVQITTRNSARRYPHIVNQTSNFLISNELSTIAQFRAADYGLTRCSIGSVVPSLRDLANTTKIYNSAGDPQGLHVDVWKVAFDGELNRNTISLGQRSSLSMSRQDKLATFSMGPGSKSRTPYFPCTSGGWYTFEFTASSESKDFGEVALRQDQALPTLGIYMRQKEP</sequence>
<gene>
    <name evidence="2" type="ORF">PILCRDRAFT_581759</name>
</gene>
<keyword evidence="3" id="KW-1185">Reference proteome</keyword>
<evidence type="ECO:0008006" key="4">
    <source>
        <dbReference type="Google" id="ProtNLM"/>
    </source>
</evidence>
<keyword evidence="1" id="KW-1133">Transmembrane helix</keyword>
<evidence type="ECO:0000256" key="1">
    <source>
        <dbReference type="SAM" id="Phobius"/>
    </source>
</evidence>
<protein>
    <recommendedName>
        <fullName evidence="4">Ubiquitin 3 binding protein But2 C-terminal domain-containing protein</fullName>
    </recommendedName>
</protein>
<organism evidence="2 3">
    <name type="scientific">Piloderma croceum (strain F 1598)</name>
    <dbReference type="NCBI Taxonomy" id="765440"/>
    <lineage>
        <taxon>Eukaryota</taxon>
        <taxon>Fungi</taxon>
        <taxon>Dikarya</taxon>
        <taxon>Basidiomycota</taxon>
        <taxon>Agaricomycotina</taxon>
        <taxon>Agaricomycetes</taxon>
        <taxon>Agaricomycetidae</taxon>
        <taxon>Atheliales</taxon>
        <taxon>Atheliaceae</taxon>
        <taxon>Piloderma</taxon>
    </lineage>
</organism>
<reference evidence="2 3" key="1">
    <citation type="submission" date="2014-04" db="EMBL/GenBank/DDBJ databases">
        <authorList>
            <consortium name="DOE Joint Genome Institute"/>
            <person name="Kuo A."/>
            <person name="Tarkka M."/>
            <person name="Buscot F."/>
            <person name="Kohler A."/>
            <person name="Nagy L.G."/>
            <person name="Floudas D."/>
            <person name="Copeland A."/>
            <person name="Barry K.W."/>
            <person name="Cichocki N."/>
            <person name="Veneault-Fourrey C."/>
            <person name="LaButti K."/>
            <person name="Lindquist E.A."/>
            <person name="Lipzen A."/>
            <person name="Lundell T."/>
            <person name="Morin E."/>
            <person name="Murat C."/>
            <person name="Sun H."/>
            <person name="Tunlid A."/>
            <person name="Henrissat B."/>
            <person name="Grigoriev I.V."/>
            <person name="Hibbett D.S."/>
            <person name="Martin F."/>
            <person name="Nordberg H.P."/>
            <person name="Cantor M.N."/>
            <person name="Hua S.X."/>
        </authorList>
    </citation>
    <scope>NUCLEOTIDE SEQUENCE [LARGE SCALE GENOMIC DNA]</scope>
    <source>
        <strain evidence="2 3">F 1598</strain>
    </source>
</reference>
<proteinExistence type="predicted"/>
<keyword evidence="1" id="KW-0472">Membrane</keyword>
<evidence type="ECO:0000313" key="3">
    <source>
        <dbReference type="Proteomes" id="UP000054166"/>
    </source>
</evidence>
<name>A0A0C3BN05_PILCF</name>
<reference evidence="3" key="2">
    <citation type="submission" date="2015-01" db="EMBL/GenBank/DDBJ databases">
        <title>Evolutionary Origins and Diversification of the Mycorrhizal Mutualists.</title>
        <authorList>
            <consortium name="DOE Joint Genome Institute"/>
            <consortium name="Mycorrhizal Genomics Consortium"/>
            <person name="Kohler A."/>
            <person name="Kuo A."/>
            <person name="Nagy L.G."/>
            <person name="Floudas D."/>
            <person name="Copeland A."/>
            <person name="Barry K.W."/>
            <person name="Cichocki N."/>
            <person name="Veneault-Fourrey C."/>
            <person name="LaButti K."/>
            <person name="Lindquist E.A."/>
            <person name="Lipzen A."/>
            <person name="Lundell T."/>
            <person name="Morin E."/>
            <person name="Murat C."/>
            <person name="Riley R."/>
            <person name="Ohm R."/>
            <person name="Sun H."/>
            <person name="Tunlid A."/>
            <person name="Henrissat B."/>
            <person name="Grigoriev I.V."/>
            <person name="Hibbett D.S."/>
            <person name="Martin F."/>
        </authorList>
    </citation>
    <scope>NUCLEOTIDE SEQUENCE [LARGE SCALE GENOMIC DNA]</scope>
    <source>
        <strain evidence="3">F 1598</strain>
    </source>
</reference>
<feature type="transmembrane region" description="Helical" evidence="1">
    <location>
        <begin position="50"/>
        <end position="70"/>
    </location>
</feature>
<keyword evidence="1" id="KW-0812">Transmembrane</keyword>
<dbReference type="OrthoDB" id="3350619at2759"/>
<dbReference type="AlphaFoldDB" id="A0A0C3BN05"/>
<dbReference type="InParanoid" id="A0A0C3BN05"/>
<dbReference type="Proteomes" id="UP000054166">
    <property type="component" value="Unassembled WGS sequence"/>
</dbReference>
<evidence type="ECO:0000313" key="2">
    <source>
        <dbReference type="EMBL" id="KIM78667.1"/>
    </source>
</evidence>
<dbReference type="HOGENOM" id="CLU_055652_0_0_1"/>